<proteinExistence type="predicted"/>
<keyword evidence="3" id="KW-0812">Transmembrane</keyword>
<dbReference type="EMBL" id="JAELUQ010000002">
    <property type="protein sequence ID" value="KAG7419444.1"/>
    <property type="molecule type" value="Genomic_DNA"/>
</dbReference>
<dbReference type="AlphaFoldDB" id="A0A8J5PAD1"/>
<keyword evidence="3" id="KW-1133">Transmembrane helix</keyword>
<evidence type="ECO:0000256" key="1">
    <source>
        <dbReference type="SAM" id="Coils"/>
    </source>
</evidence>
<feature type="region of interest" description="Disordered" evidence="2">
    <location>
        <begin position="16"/>
        <end position="72"/>
    </location>
</feature>
<feature type="coiled-coil region" evidence="1">
    <location>
        <begin position="114"/>
        <end position="215"/>
    </location>
</feature>
<evidence type="ECO:0000256" key="2">
    <source>
        <dbReference type="SAM" id="MobiDB-lite"/>
    </source>
</evidence>
<protein>
    <submittedName>
        <fullName evidence="4">Uncharacterized protein</fullName>
    </submittedName>
</protein>
<reference evidence="4" key="1">
    <citation type="submission" date="2021-04" db="EMBL/GenBank/DDBJ databases">
        <title>First draft genome resource for Brassicaceae pathogens Fusarium oxysporum f. sp. raphani and Fusarium oxysporum f. sp. rapae.</title>
        <authorList>
            <person name="Asai S."/>
        </authorList>
    </citation>
    <scope>NUCLEOTIDE SEQUENCE</scope>
    <source>
        <strain evidence="4">Tf1208</strain>
    </source>
</reference>
<accession>A0A8J5PAD1</accession>
<gene>
    <name evidence="4" type="ORF">Forpe1208_v002197</name>
</gene>
<evidence type="ECO:0000313" key="5">
    <source>
        <dbReference type="Proteomes" id="UP000694050"/>
    </source>
</evidence>
<comment type="caution">
    <text evidence="4">The sequence shown here is derived from an EMBL/GenBank/DDBJ whole genome shotgun (WGS) entry which is preliminary data.</text>
</comment>
<dbReference type="Proteomes" id="UP000694050">
    <property type="component" value="Unassembled WGS sequence"/>
</dbReference>
<evidence type="ECO:0000313" key="4">
    <source>
        <dbReference type="EMBL" id="KAG7419444.1"/>
    </source>
</evidence>
<name>A0A8J5PAD1_FUSOX</name>
<evidence type="ECO:0000256" key="3">
    <source>
        <dbReference type="SAM" id="Phobius"/>
    </source>
</evidence>
<feature type="transmembrane region" description="Helical" evidence="3">
    <location>
        <begin position="236"/>
        <end position="257"/>
    </location>
</feature>
<keyword evidence="3" id="KW-0472">Membrane</keyword>
<organism evidence="4 5">
    <name type="scientific">Fusarium oxysporum f. sp. rapae</name>
    <dbReference type="NCBI Taxonomy" id="485398"/>
    <lineage>
        <taxon>Eukaryota</taxon>
        <taxon>Fungi</taxon>
        <taxon>Dikarya</taxon>
        <taxon>Ascomycota</taxon>
        <taxon>Pezizomycotina</taxon>
        <taxon>Sordariomycetes</taxon>
        <taxon>Hypocreomycetidae</taxon>
        <taxon>Hypocreales</taxon>
        <taxon>Nectriaceae</taxon>
        <taxon>Fusarium</taxon>
        <taxon>Fusarium oxysporum species complex</taxon>
    </lineage>
</organism>
<sequence>MTRLKCSISTVVPEDEDGWQDYRGYDHFDDDDDDDDEYVDIATPAKRSRTPSSPSLSPKRARPVESTEPRQQTITDITKSLQSLHAQKQKELEAVTNSLDEIAASIQAKEATQINHINAKVDRLCSDMKAYESEREKILKARNFVEQHHEEMMVKADDLAKSLQQYTSQLEECDKLIAQANTDVLEALDQIEQRNFDLEDEEKRLEGRVKEVLEEVRHCSVIGTLMRLGPGGMAKLLVYWSVYCVHLLGLSLLYGYGQGFMSVWVLLWNGASVARPHG</sequence>
<keyword evidence="1" id="KW-0175">Coiled coil</keyword>
<feature type="compositionally biased region" description="Acidic residues" evidence="2">
    <location>
        <begin position="28"/>
        <end position="39"/>
    </location>
</feature>